<dbReference type="Pfam" id="PF00496">
    <property type="entry name" value="SBP_bac_5"/>
    <property type="match status" value="1"/>
</dbReference>
<dbReference type="GO" id="GO:1904680">
    <property type="term" value="F:peptide transmembrane transporter activity"/>
    <property type="evidence" value="ECO:0007669"/>
    <property type="project" value="TreeGrafter"/>
</dbReference>
<dbReference type="PIRSF" id="PIRSF002741">
    <property type="entry name" value="MppA"/>
    <property type="match status" value="1"/>
</dbReference>
<dbReference type="SUPFAM" id="SSF53850">
    <property type="entry name" value="Periplasmic binding protein-like II"/>
    <property type="match status" value="1"/>
</dbReference>
<evidence type="ECO:0000313" key="5">
    <source>
        <dbReference type="EMBL" id="KAB3533214.1"/>
    </source>
</evidence>
<protein>
    <submittedName>
        <fullName evidence="5">Glutathione ABC transporter substrate-binding protein</fullName>
    </submittedName>
</protein>
<dbReference type="Gene3D" id="3.40.190.10">
    <property type="entry name" value="Periplasmic binding protein-like II"/>
    <property type="match status" value="1"/>
</dbReference>
<dbReference type="GO" id="GO:0015833">
    <property type="term" value="P:peptide transport"/>
    <property type="evidence" value="ECO:0007669"/>
    <property type="project" value="TreeGrafter"/>
</dbReference>
<organism evidence="5 6">
    <name type="scientific">Alkaliphilus serpentinus</name>
    <dbReference type="NCBI Taxonomy" id="1482731"/>
    <lineage>
        <taxon>Bacteria</taxon>
        <taxon>Bacillati</taxon>
        <taxon>Bacillota</taxon>
        <taxon>Clostridia</taxon>
        <taxon>Peptostreptococcales</taxon>
        <taxon>Natronincolaceae</taxon>
        <taxon>Alkaliphilus</taxon>
    </lineage>
</organism>
<dbReference type="Gene3D" id="3.10.105.10">
    <property type="entry name" value="Dipeptide-binding Protein, Domain 3"/>
    <property type="match status" value="1"/>
</dbReference>
<keyword evidence="2" id="KW-0813">Transport</keyword>
<dbReference type="Gene3D" id="3.90.76.10">
    <property type="entry name" value="Dipeptide-binding Protein, Domain 1"/>
    <property type="match status" value="1"/>
</dbReference>
<evidence type="ECO:0000259" key="4">
    <source>
        <dbReference type="Pfam" id="PF00496"/>
    </source>
</evidence>
<keyword evidence="6" id="KW-1185">Reference proteome</keyword>
<comment type="caution">
    <text evidence="5">The sequence shown here is derived from an EMBL/GenBank/DDBJ whole genome shotgun (WGS) entry which is preliminary data.</text>
</comment>
<evidence type="ECO:0000256" key="2">
    <source>
        <dbReference type="ARBA" id="ARBA00022448"/>
    </source>
</evidence>
<gene>
    <name evidence="5" type="ORF">F8153_01310</name>
</gene>
<dbReference type="AlphaFoldDB" id="A0A833HRG5"/>
<sequence length="516" mass="58080">MKQKSYSLMLVVILILSIFLGGCKKNPKERVEDPPVKEEEELIIAQGADARTLDPHGSNDQLSARVMTQIYDTLIYQNENMELEPGLASEWIQIDETTYEFTLKEGVLFHNGEEMTAYDVKFTLLRGMESRQVSGVLGILDPEKLVVYDRYTIRIGTKAPFSPVLAHLAHSASSILNEKAVTEAGENYGTNPIGTGPYRLVNWVQEKMIHLEKFEGYFNQDARIKSIKFMIIADGENRIAGLEAGEIDISYDVPPIDIAIIEKDEKLNLLRTPNFSITSVGFNIERGAFKDIRVRQAINHAVDMAAIVEAVYYGVGYQATGPLGPNVWAAHQKLVPYKYDIDLAKALMEDAGFGDGFKATIWTNENLQRIDIANILHNQLKAINIDLEVKVVDWDTYLDVTESGQHDMFLFGWVTVTGDPDYGLYSLFHSSQVGTGGNSTFYKNEDVDILLDAARAETDLDSRKEYYRIIQEIIRNDAPMVFTWVGEDIIATQKNVKGFIQHPSGTHRLNTVFFED</sequence>
<comment type="similarity">
    <text evidence="1">Belongs to the bacterial solute-binding protein 5 family.</text>
</comment>
<evidence type="ECO:0000313" key="6">
    <source>
        <dbReference type="Proteomes" id="UP000465601"/>
    </source>
</evidence>
<accession>A0A833HRG5</accession>
<feature type="domain" description="Solute-binding protein family 5" evidence="4">
    <location>
        <begin position="82"/>
        <end position="433"/>
    </location>
</feature>
<keyword evidence="3" id="KW-0732">Signal</keyword>
<dbReference type="InterPro" id="IPR039424">
    <property type="entry name" value="SBP_5"/>
</dbReference>
<dbReference type="PROSITE" id="PS51257">
    <property type="entry name" value="PROKAR_LIPOPROTEIN"/>
    <property type="match status" value="1"/>
</dbReference>
<evidence type="ECO:0000256" key="1">
    <source>
        <dbReference type="ARBA" id="ARBA00005695"/>
    </source>
</evidence>
<proteinExistence type="inferred from homology"/>
<dbReference type="InterPro" id="IPR000914">
    <property type="entry name" value="SBP_5_dom"/>
</dbReference>
<dbReference type="Proteomes" id="UP000465601">
    <property type="component" value="Unassembled WGS sequence"/>
</dbReference>
<evidence type="ECO:0000256" key="3">
    <source>
        <dbReference type="ARBA" id="ARBA00022729"/>
    </source>
</evidence>
<dbReference type="PANTHER" id="PTHR30290:SF9">
    <property type="entry name" value="OLIGOPEPTIDE-BINDING PROTEIN APPA"/>
    <property type="match status" value="1"/>
</dbReference>
<dbReference type="PANTHER" id="PTHR30290">
    <property type="entry name" value="PERIPLASMIC BINDING COMPONENT OF ABC TRANSPORTER"/>
    <property type="match status" value="1"/>
</dbReference>
<dbReference type="EMBL" id="WBZB01000004">
    <property type="protein sequence ID" value="KAB3533214.1"/>
    <property type="molecule type" value="Genomic_DNA"/>
</dbReference>
<dbReference type="GO" id="GO:0043190">
    <property type="term" value="C:ATP-binding cassette (ABC) transporter complex"/>
    <property type="evidence" value="ECO:0007669"/>
    <property type="project" value="InterPro"/>
</dbReference>
<dbReference type="RefSeq" id="WP_151864540.1">
    <property type="nucleotide sequence ID" value="NZ_WBZB01000004.1"/>
</dbReference>
<reference evidence="5 6" key="1">
    <citation type="submission" date="2019-10" db="EMBL/GenBank/DDBJ databases">
        <title>Alkaliphilus serpentinus sp. nov. and Alkaliphilus pronyensis sp. nov., two novel anaerobic alkaliphilic species isolated from the serpentinized-hosted hydrothermal field of the Prony Bay (New Caledonia).</title>
        <authorList>
            <person name="Postec A."/>
        </authorList>
    </citation>
    <scope>NUCLEOTIDE SEQUENCE [LARGE SCALE GENOMIC DNA]</scope>
    <source>
        <strain evidence="5 6">LacT</strain>
    </source>
</reference>
<dbReference type="GO" id="GO:0042597">
    <property type="term" value="C:periplasmic space"/>
    <property type="evidence" value="ECO:0007669"/>
    <property type="project" value="UniProtKB-ARBA"/>
</dbReference>
<dbReference type="OrthoDB" id="9772924at2"/>
<dbReference type="InterPro" id="IPR030678">
    <property type="entry name" value="Peptide/Ni-bd"/>
</dbReference>
<name>A0A833HRG5_9FIRM</name>